<sequence>MKTKIFWIWLLIFLSFIVNAKIFDTYNAKIIIYDSTPEVPVGRMRFEIAEDYIVKYATLTCIRKDNVSRCTANEPDSKYIGHHNLFQLIPERYLTEGDRYNMQEYDGPGYKVSFYASSININNLFSSNTPDRKDKDVAEFLDKIDQLLAGKSEYQFEPIVMDK</sequence>
<proteinExistence type="predicted"/>
<dbReference type="AlphaFoldDB" id="A0A556RW04"/>
<dbReference type="EMBL" id="VMHM01000018">
    <property type="protein sequence ID" value="TSJ93076.1"/>
    <property type="molecule type" value="Genomic_DNA"/>
</dbReference>
<evidence type="ECO:0000313" key="1">
    <source>
        <dbReference type="EMBL" id="TSJ93076.1"/>
    </source>
</evidence>
<dbReference type="Proteomes" id="UP000319483">
    <property type="component" value="Unassembled WGS sequence"/>
</dbReference>
<evidence type="ECO:0000313" key="2">
    <source>
        <dbReference type="Proteomes" id="UP000319483"/>
    </source>
</evidence>
<gene>
    <name evidence="1" type="ORF">FPQ15_12545</name>
</gene>
<reference evidence="1 2" key="1">
    <citation type="submission" date="2019-07" db="EMBL/GenBank/DDBJ databases">
        <title>Gilliamella genomes.</title>
        <authorList>
            <person name="Zheng H."/>
        </authorList>
    </citation>
    <scope>NUCLEOTIDE SEQUENCE [LARGE SCALE GENOMIC DNA]</scope>
    <source>
        <strain evidence="1 2">W8127</strain>
    </source>
</reference>
<organism evidence="1 2">
    <name type="scientific">Gilliamella apicola</name>
    <dbReference type="NCBI Taxonomy" id="1196095"/>
    <lineage>
        <taxon>Bacteria</taxon>
        <taxon>Pseudomonadati</taxon>
        <taxon>Pseudomonadota</taxon>
        <taxon>Gammaproteobacteria</taxon>
        <taxon>Orbales</taxon>
        <taxon>Orbaceae</taxon>
        <taxon>Gilliamella</taxon>
    </lineage>
</organism>
<accession>A0A556RW04</accession>
<protein>
    <submittedName>
        <fullName evidence="1">Uncharacterized protein</fullName>
    </submittedName>
</protein>
<comment type="caution">
    <text evidence="1">The sequence shown here is derived from an EMBL/GenBank/DDBJ whole genome shotgun (WGS) entry which is preliminary data.</text>
</comment>
<dbReference type="RefSeq" id="WP_039130385.1">
    <property type="nucleotide sequence ID" value="NZ_VMHM01000018.1"/>
</dbReference>
<name>A0A556RW04_9GAMM</name>